<dbReference type="PANTHER" id="PTHR43133">
    <property type="entry name" value="RNA POLYMERASE ECF-TYPE SIGMA FACTO"/>
    <property type="match status" value="1"/>
</dbReference>
<keyword evidence="3" id="KW-0731">Sigma factor</keyword>
<evidence type="ECO:0000256" key="6">
    <source>
        <dbReference type="SAM" id="MobiDB-lite"/>
    </source>
</evidence>
<dbReference type="InterPro" id="IPR039425">
    <property type="entry name" value="RNA_pol_sigma-70-like"/>
</dbReference>
<dbReference type="InterPro" id="IPR013324">
    <property type="entry name" value="RNA_pol_sigma_r3/r4-like"/>
</dbReference>
<keyword evidence="2" id="KW-0805">Transcription regulation</keyword>
<dbReference type="Gene3D" id="1.10.1740.10">
    <property type="match status" value="1"/>
</dbReference>
<dbReference type="AlphaFoldDB" id="A0A3S4ET44"/>
<dbReference type="GO" id="GO:0006352">
    <property type="term" value="P:DNA-templated transcription initiation"/>
    <property type="evidence" value="ECO:0007669"/>
    <property type="project" value="InterPro"/>
</dbReference>
<keyword evidence="4" id="KW-0238">DNA-binding</keyword>
<dbReference type="InterPro" id="IPR036388">
    <property type="entry name" value="WH-like_DNA-bd_sf"/>
</dbReference>
<evidence type="ECO:0000256" key="4">
    <source>
        <dbReference type="ARBA" id="ARBA00023125"/>
    </source>
</evidence>
<dbReference type="Proteomes" id="UP000270743">
    <property type="component" value="Unassembled WGS sequence"/>
</dbReference>
<gene>
    <name evidence="8" type="primary">sigD</name>
    <name evidence="8" type="ORF">PARHAE_02783</name>
</gene>
<evidence type="ECO:0000256" key="3">
    <source>
        <dbReference type="ARBA" id="ARBA00023082"/>
    </source>
</evidence>
<protein>
    <submittedName>
        <fullName evidence="8">ECF RNA polymerase sigma factor SigD</fullName>
    </submittedName>
</protein>
<proteinExistence type="inferred from homology"/>
<evidence type="ECO:0000256" key="2">
    <source>
        <dbReference type="ARBA" id="ARBA00023015"/>
    </source>
</evidence>
<reference evidence="8 9" key="1">
    <citation type="submission" date="2018-12" db="EMBL/GenBank/DDBJ databases">
        <authorList>
            <person name="Criscuolo A."/>
        </authorList>
    </citation>
    <scope>NUCLEOTIDE SEQUENCE [LARGE SCALE GENOMIC DNA]</scope>
    <source>
        <strain evidence="8">ACIP1116241</strain>
    </source>
</reference>
<dbReference type="GO" id="GO:0016987">
    <property type="term" value="F:sigma factor activity"/>
    <property type="evidence" value="ECO:0007669"/>
    <property type="project" value="UniProtKB-KW"/>
</dbReference>
<dbReference type="Pfam" id="PF04542">
    <property type="entry name" value="Sigma70_r2"/>
    <property type="match status" value="1"/>
</dbReference>
<dbReference type="SUPFAM" id="SSF88946">
    <property type="entry name" value="Sigma2 domain of RNA polymerase sigma factors"/>
    <property type="match status" value="1"/>
</dbReference>
<dbReference type="InterPro" id="IPR007627">
    <property type="entry name" value="RNA_pol_sigma70_r2"/>
</dbReference>
<dbReference type="PANTHER" id="PTHR43133:SF58">
    <property type="entry name" value="ECF RNA POLYMERASE SIGMA FACTOR SIGD"/>
    <property type="match status" value="1"/>
</dbReference>
<evidence type="ECO:0000313" key="9">
    <source>
        <dbReference type="Proteomes" id="UP000270743"/>
    </source>
</evidence>
<dbReference type="InterPro" id="IPR013325">
    <property type="entry name" value="RNA_pol_sigma_r2"/>
</dbReference>
<evidence type="ECO:0000313" key="8">
    <source>
        <dbReference type="EMBL" id="VDS09580.1"/>
    </source>
</evidence>
<comment type="similarity">
    <text evidence="1">Belongs to the sigma-70 factor family. ECF subfamily.</text>
</comment>
<keyword evidence="9" id="KW-1185">Reference proteome</keyword>
<evidence type="ECO:0000259" key="7">
    <source>
        <dbReference type="Pfam" id="PF04542"/>
    </source>
</evidence>
<dbReference type="GO" id="GO:0003677">
    <property type="term" value="F:DNA binding"/>
    <property type="evidence" value="ECO:0007669"/>
    <property type="project" value="UniProtKB-KW"/>
</dbReference>
<dbReference type="SUPFAM" id="SSF88659">
    <property type="entry name" value="Sigma3 and sigma4 domains of RNA polymerase sigma factors"/>
    <property type="match status" value="1"/>
</dbReference>
<dbReference type="Gene3D" id="1.10.10.10">
    <property type="entry name" value="Winged helix-like DNA-binding domain superfamily/Winged helix DNA-binding domain"/>
    <property type="match status" value="1"/>
</dbReference>
<organism evidence="8 9">
    <name type="scientific">Paracoccus haematequi</name>
    <dbReference type="NCBI Taxonomy" id="2491866"/>
    <lineage>
        <taxon>Bacteria</taxon>
        <taxon>Pseudomonadati</taxon>
        <taxon>Pseudomonadota</taxon>
        <taxon>Alphaproteobacteria</taxon>
        <taxon>Rhodobacterales</taxon>
        <taxon>Paracoccaceae</taxon>
        <taxon>Paracoccus</taxon>
    </lineage>
</organism>
<evidence type="ECO:0000256" key="5">
    <source>
        <dbReference type="ARBA" id="ARBA00023163"/>
    </source>
</evidence>
<sequence length="209" mass="22923">MMLAGDPAQGGHCPASRTGARLGHRRTEAVLEKDRVWDDLMRRANGGDGAAFLRFLTEVTPPLRGLIRTRGRSLPPDLHEDILQEVLLAIHLKRGSWDATVPVRAWLYAVARHKVVDAFRKRGHRLHLPIDEVAQILAAEPEPAPLAARDADRMLGLIDARSAALVRAVRLEGRSPEDAGAGLGLTAGAARVALHRAMRRLAHLAERMR</sequence>
<feature type="region of interest" description="Disordered" evidence="6">
    <location>
        <begin position="1"/>
        <end position="24"/>
    </location>
</feature>
<accession>A0A3S4ET44</accession>
<feature type="domain" description="RNA polymerase sigma-70 region 2" evidence="7">
    <location>
        <begin position="61"/>
        <end position="123"/>
    </location>
</feature>
<dbReference type="EMBL" id="UZWE01000037">
    <property type="protein sequence ID" value="VDS09580.1"/>
    <property type="molecule type" value="Genomic_DNA"/>
</dbReference>
<evidence type="ECO:0000256" key="1">
    <source>
        <dbReference type="ARBA" id="ARBA00010641"/>
    </source>
</evidence>
<keyword evidence="5" id="KW-0804">Transcription</keyword>
<name>A0A3S4ET44_9RHOB</name>